<dbReference type="AlphaFoldDB" id="A0A0B7BY18"/>
<gene>
    <name evidence="1" type="primary">ORF217022</name>
</gene>
<organism evidence="1">
    <name type="scientific">Arion vulgaris</name>
    <dbReference type="NCBI Taxonomy" id="1028688"/>
    <lineage>
        <taxon>Eukaryota</taxon>
        <taxon>Metazoa</taxon>
        <taxon>Spiralia</taxon>
        <taxon>Lophotrochozoa</taxon>
        <taxon>Mollusca</taxon>
        <taxon>Gastropoda</taxon>
        <taxon>Heterobranchia</taxon>
        <taxon>Euthyneura</taxon>
        <taxon>Panpulmonata</taxon>
        <taxon>Eupulmonata</taxon>
        <taxon>Stylommatophora</taxon>
        <taxon>Helicina</taxon>
        <taxon>Arionoidea</taxon>
        <taxon>Arionidae</taxon>
        <taxon>Arion</taxon>
    </lineage>
</organism>
<sequence>FREMASDKRTGVISFLNYKDICKRDLMAFGINTQDWEELTMYKLSWKQVVKTGLSIGGAGLITKRTPKLQNPPLDATYILLFL</sequence>
<feature type="non-terminal residue" evidence="1">
    <location>
        <position position="1"/>
    </location>
</feature>
<name>A0A0B7BY18_9EUPU</name>
<proteinExistence type="predicted"/>
<reference evidence="1" key="1">
    <citation type="submission" date="2014-12" db="EMBL/GenBank/DDBJ databases">
        <title>Insight into the proteome of Arion vulgaris.</title>
        <authorList>
            <person name="Aradska J."/>
            <person name="Bulat T."/>
            <person name="Smidak R."/>
            <person name="Sarate P."/>
            <person name="Gangsoo J."/>
            <person name="Sialana F."/>
            <person name="Bilban M."/>
            <person name="Lubec G."/>
        </authorList>
    </citation>
    <scope>NUCLEOTIDE SEQUENCE</scope>
    <source>
        <tissue evidence="1">Skin</tissue>
    </source>
</reference>
<feature type="non-terminal residue" evidence="1">
    <location>
        <position position="83"/>
    </location>
</feature>
<dbReference type="EMBL" id="HACG01050961">
    <property type="protein sequence ID" value="CEK97832.1"/>
    <property type="molecule type" value="Transcribed_RNA"/>
</dbReference>
<protein>
    <submittedName>
        <fullName evidence="1">Uncharacterized protein</fullName>
    </submittedName>
</protein>
<evidence type="ECO:0000313" key="1">
    <source>
        <dbReference type="EMBL" id="CEK97832.1"/>
    </source>
</evidence>
<accession>A0A0B7BY18</accession>